<evidence type="ECO:0000313" key="2">
    <source>
        <dbReference type="EMBL" id="RXJ62578.1"/>
    </source>
</evidence>
<dbReference type="PANTHER" id="PTHR33336:SF3">
    <property type="entry name" value="ABM DOMAIN-CONTAINING PROTEIN"/>
    <property type="match status" value="1"/>
</dbReference>
<dbReference type="PANTHER" id="PTHR33336">
    <property type="entry name" value="QUINOL MONOOXYGENASE YGIN-RELATED"/>
    <property type="match status" value="1"/>
</dbReference>
<proteinExistence type="predicted"/>
<keyword evidence="3" id="KW-1185">Reference proteome</keyword>
<organism evidence="2 3">
    <name type="scientific">Halarcobacter anaerophilus</name>
    <dbReference type="NCBI Taxonomy" id="877500"/>
    <lineage>
        <taxon>Bacteria</taxon>
        <taxon>Pseudomonadati</taxon>
        <taxon>Campylobacterota</taxon>
        <taxon>Epsilonproteobacteria</taxon>
        <taxon>Campylobacterales</taxon>
        <taxon>Arcobacteraceae</taxon>
        <taxon>Halarcobacter</taxon>
    </lineage>
</organism>
<comment type="caution">
    <text evidence="2">The sequence shown here is derived from an EMBL/GenBank/DDBJ whole genome shotgun (WGS) entry which is preliminary data.</text>
</comment>
<reference evidence="2 3" key="1">
    <citation type="submission" date="2017-10" db="EMBL/GenBank/DDBJ databases">
        <title>Genomics of the genus Arcobacter.</title>
        <authorList>
            <person name="Perez-Cataluna A."/>
            <person name="Figueras M.J."/>
        </authorList>
    </citation>
    <scope>NUCLEOTIDE SEQUENCE [LARGE SCALE GENOMIC DNA]</scope>
    <source>
        <strain evidence="2 3">DSM 24636</strain>
    </source>
</reference>
<dbReference type="PROSITE" id="PS51725">
    <property type="entry name" value="ABM"/>
    <property type="match status" value="1"/>
</dbReference>
<dbReference type="InterPro" id="IPR007138">
    <property type="entry name" value="ABM_dom"/>
</dbReference>
<dbReference type="InterPro" id="IPR050744">
    <property type="entry name" value="AI-2_Isomerase_LsrG"/>
</dbReference>
<keyword evidence="2" id="KW-0560">Oxidoreductase</keyword>
<dbReference type="OrthoDB" id="287932at2"/>
<gene>
    <name evidence="2" type="ORF">CRV06_08915</name>
</gene>
<dbReference type="Proteomes" id="UP000290191">
    <property type="component" value="Unassembled WGS sequence"/>
</dbReference>
<sequence length="96" mass="11527">MSKITIVAKIKIKKEFTQDVYPLLVNLHKTTHNNDFGCIQYDLHKDLNDENCFTFIETWENSQFLDIHMKKEHFQVFIKNTKNKLENLEITKLEKI</sequence>
<dbReference type="Gene3D" id="3.30.70.100">
    <property type="match status" value="1"/>
</dbReference>
<evidence type="ECO:0000259" key="1">
    <source>
        <dbReference type="PROSITE" id="PS51725"/>
    </source>
</evidence>
<feature type="domain" description="ABM" evidence="1">
    <location>
        <begin position="4"/>
        <end position="93"/>
    </location>
</feature>
<dbReference type="GO" id="GO:0005829">
    <property type="term" value="C:cytosol"/>
    <property type="evidence" value="ECO:0007669"/>
    <property type="project" value="TreeGrafter"/>
</dbReference>
<accession>A0A4V1LPW1</accession>
<dbReference type="EMBL" id="PDKO01000007">
    <property type="protein sequence ID" value="RXJ62578.1"/>
    <property type="molecule type" value="Genomic_DNA"/>
</dbReference>
<evidence type="ECO:0000313" key="3">
    <source>
        <dbReference type="Proteomes" id="UP000290191"/>
    </source>
</evidence>
<protein>
    <submittedName>
        <fullName evidence="2">Antibiotic biosynthesis monooxygenase</fullName>
    </submittedName>
</protein>
<dbReference type="GO" id="GO:0004497">
    <property type="term" value="F:monooxygenase activity"/>
    <property type="evidence" value="ECO:0007669"/>
    <property type="project" value="UniProtKB-KW"/>
</dbReference>
<dbReference type="AlphaFoldDB" id="A0A4V1LPW1"/>
<name>A0A4V1LPW1_9BACT</name>
<dbReference type="InterPro" id="IPR011008">
    <property type="entry name" value="Dimeric_a/b-barrel"/>
</dbReference>
<dbReference type="SUPFAM" id="SSF54909">
    <property type="entry name" value="Dimeric alpha+beta barrel"/>
    <property type="match status" value="1"/>
</dbReference>
<keyword evidence="2" id="KW-0503">Monooxygenase</keyword>
<dbReference type="RefSeq" id="WP_129082203.1">
    <property type="nucleotide sequence ID" value="NZ_CP041070.1"/>
</dbReference>
<dbReference type="Pfam" id="PF03992">
    <property type="entry name" value="ABM"/>
    <property type="match status" value="1"/>
</dbReference>